<keyword evidence="1" id="KW-0732">Signal</keyword>
<organism evidence="3 4">
    <name type="scientific">Arabidopsis thaliana x Arabidopsis arenosa</name>
    <dbReference type="NCBI Taxonomy" id="1240361"/>
    <lineage>
        <taxon>Eukaryota</taxon>
        <taxon>Viridiplantae</taxon>
        <taxon>Streptophyta</taxon>
        <taxon>Embryophyta</taxon>
        <taxon>Tracheophyta</taxon>
        <taxon>Spermatophyta</taxon>
        <taxon>Magnoliopsida</taxon>
        <taxon>eudicotyledons</taxon>
        <taxon>Gunneridae</taxon>
        <taxon>Pentapetalae</taxon>
        <taxon>rosids</taxon>
        <taxon>malvids</taxon>
        <taxon>Brassicales</taxon>
        <taxon>Brassicaceae</taxon>
        <taxon>Camelineae</taxon>
        <taxon>Arabidopsis</taxon>
    </lineage>
</organism>
<accession>A0A8T1XRC9</accession>
<name>A0A8T1XRC9_9BRAS</name>
<reference evidence="3 4" key="1">
    <citation type="submission" date="2020-12" db="EMBL/GenBank/DDBJ databases">
        <title>Concerted genomic and epigenomic changes stabilize Arabidopsis allopolyploids.</title>
        <authorList>
            <person name="Chen Z."/>
        </authorList>
    </citation>
    <scope>NUCLEOTIDE SEQUENCE [LARGE SCALE GENOMIC DNA]</scope>
    <source>
        <strain evidence="3">Allo738</strain>
        <tissue evidence="3">Leaf</tissue>
    </source>
</reference>
<dbReference type="Proteomes" id="UP000694240">
    <property type="component" value="Chromosome 13"/>
</dbReference>
<dbReference type="Pfam" id="PF14368">
    <property type="entry name" value="LTP_2"/>
    <property type="match status" value="1"/>
</dbReference>
<comment type="caution">
    <text evidence="3">The sequence shown here is derived from an EMBL/GenBank/DDBJ whole genome shotgun (WGS) entry which is preliminary data.</text>
</comment>
<evidence type="ECO:0000313" key="3">
    <source>
        <dbReference type="EMBL" id="KAG7534330.1"/>
    </source>
</evidence>
<dbReference type="GO" id="GO:0005504">
    <property type="term" value="F:fatty acid binding"/>
    <property type="evidence" value="ECO:0007669"/>
    <property type="project" value="InterPro"/>
</dbReference>
<dbReference type="InterPro" id="IPR039265">
    <property type="entry name" value="DIR1-like"/>
</dbReference>
<dbReference type="GO" id="GO:0009627">
    <property type="term" value="P:systemic acquired resistance"/>
    <property type="evidence" value="ECO:0007669"/>
    <property type="project" value="InterPro"/>
</dbReference>
<evidence type="ECO:0000256" key="1">
    <source>
        <dbReference type="SAM" id="SignalP"/>
    </source>
</evidence>
<dbReference type="InterPro" id="IPR016140">
    <property type="entry name" value="Bifunc_inhib/LTP/seed_store"/>
</dbReference>
<dbReference type="InterPro" id="IPR044741">
    <property type="entry name" value="NsLTP-like"/>
</dbReference>
<dbReference type="CDD" id="cd04660">
    <property type="entry name" value="nsLTP_like"/>
    <property type="match status" value="1"/>
</dbReference>
<proteinExistence type="predicted"/>
<feature type="chain" id="PRO_5035927209" evidence="1">
    <location>
        <begin position="31"/>
        <end position="107"/>
    </location>
</feature>
<evidence type="ECO:0000313" key="4">
    <source>
        <dbReference type="Proteomes" id="UP000694240"/>
    </source>
</evidence>
<feature type="signal peptide" evidence="1">
    <location>
        <begin position="1"/>
        <end position="30"/>
    </location>
</feature>
<sequence length="107" mass="11635">MGKNNAKILVQFAGFVMVLTVALMVKEATSMSICNMDTNDMQKCRPAITGNDPPPPVNECCVVVRGANLECLCRFKFYLPILRIDPSKVVALVAKCGVTTVPRSCQV</sequence>
<dbReference type="PANTHER" id="PTHR33122">
    <property type="entry name" value="LIPID BINDING PROTEIN-RELATED"/>
    <property type="match status" value="1"/>
</dbReference>
<protein>
    <submittedName>
        <fullName evidence="3">Bifunctional inhibitor/plant lipid transfer protein/seed storage helical domain superfamily</fullName>
    </submittedName>
</protein>
<dbReference type="AlphaFoldDB" id="A0A8T1XRC9"/>
<evidence type="ECO:0000259" key="2">
    <source>
        <dbReference type="Pfam" id="PF14368"/>
    </source>
</evidence>
<gene>
    <name evidence="3" type="ORF">ISN45_Aa08g018960</name>
</gene>
<dbReference type="PANTHER" id="PTHR33122:SF77">
    <property type="entry name" value="BIFUNCTIONAL INHIBITOR_LIPID-TRANSFER PROTEIN_SEED STORAGE 2S ALBUMIN SUPERFAMILY PROTEIN"/>
    <property type="match status" value="1"/>
</dbReference>
<dbReference type="EMBL" id="JAEFBK010000013">
    <property type="protein sequence ID" value="KAG7534330.1"/>
    <property type="molecule type" value="Genomic_DNA"/>
</dbReference>
<keyword evidence="4" id="KW-1185">Reference proteome</keyword>
<feature type="domain" description="Bifunctional inhibitor/plant lipid transfer protein/seed storage helical" evidence="2">
    <location>
        <begin position="17"/>
        <end position="105"/>
    </location>
</feature>